<evidence type="ECO:0000313" key="4">
    <source>
        <dbReference type="Proteomes" id="UP000233387"/>
    </source>
</evidence>
<dbReference type="Pfam" id="PF05226">
    <property type="entry name" value="CHASE2"/>
    <property type="match status" value="1"/>
</dbReference>
<keyword evidence="1" id="KW-0812">Transmembrane</keyword>
<keyword evidence="4" id="KW-1185">Reference proteome</keyword>
<sequence length="473" mass="54091">MKGFLRYFFSKDVFLILLLTGLISVLVANINLNLDTLNPLEKMFGDFDLTDIYFSQVRGKKNKEQKASISDEESQTSQKLKEIANTITIVNIGGAEGGRKRLTELLKIINEFKPRCVGIDAFYKSYKTDSIMKPINDELAEVLSQTKNLVMAAEISFKAATREKIINTNDDDYKPAFDTLITSHPNFMKNAQPALVNLITEATRDAIQRQDLAGGLATCRTFPAREVLNGKEYLAFGVKLAQIYAPEKASKFLERKKEVEYINYIGNYDKFSYVNFGELFEMYDAYQSGDSSLASNFNLLFKDKIVLLGFTGIEDINKVTSDEDRFYTPLNPNYVGKAERDMYGIIIHANIIAMILLEDYIDVAPDWLDYFISAFIAYLVTAFFVFLHAKLDFWYDGISILVQFLLSFLLVLIIIEVFDLLKLRVDWSLGFLAIVFIPNFVEVYYGVVAKIYDYRQNLRRNRRKQVATLGVDE</sequence>
<feature type="transmembrane region" description="Helical" evidence="1">
    <location>
        <begin position="393"/>
        <end position="415"/>
    </location>
</feature>
<dbReference type="AlphaFoldDB" id="A0A2N3IJZ4"/>
<organism evidence="3 4">
    <name type="scientific">Raineya orbicola</name>
    <dbReference type="NCBI Taxonomy" id="2016530"/>
    <lineage>
        <taxon>Bacteria</taxon>
        <taxon>Pseudomonadati</taxon>
        <taxon>Bacteroidota</taxon>
        <taxon>Cytophagia</taxon>
        <taxon>Cytophagales</taxon>
        <taxon>Raineyaceae</taxon>
        <taxon>Raineya</taxon>
    </lineage>
</organism>
<keyword evidence="1" id="KW-1133">Transmembrane helix</keyword>
<comment type="caution">
    <text evidence="3">The sequence shown here is derived from an EMBL/GenBank/DDBJ whole genome shotgun (WGS) entry which is preliminary data.</text>
</comment>
<feature type="transmembrane region" description="Helical" evidence="1">
    <location>
        <begin position="13"/>
        <end position="34"/>
    </location>
</feature>
<name>A0A2N3IJZ4_9BACT</name>
<proteinExistence type="predicted"/>
<dbReference type="InterPro" id="IPR007890">
    <property type="entry name" value="CHASE2"/>
</dbReference>
<dbReference type="EMBL" id="NKXO01000005">
    <property type="protein sequence ID" value="PKQ70543.1"/>
    <property type="molecule type" value="Genomic_DNA"/>
</dbReference>
<feature type="transmembrane region" description="Helical" evidence="1">
    <location>
        <begin position="367"/>
        <end position="386"/>
    </location>
</feature>
<dbReference type="RefSeq" id="WP_133121472.1">
    <property type="nucleotide sequence ID" value="NZ_NKXO01000005.1"/>
</dbReference>
<gene>
    <name evidence="3" type="ORF">Rain11_0463</name>
</gene>
<evidence type="ECO:0000256" key="1">
    <source>
        <dbReference type="SAM" id="Phobius"/>
    </source>
</evidence>
<feature type="transmembrane region" description="Helical" evidence="1">
    <location>
        <begin position="427"/>
        <end position="452"/>
    </location>
</feature>
<evidence type="ECO:0000313" key="3">
    <source>
        <dbReference type="EMBL" id="PKQ70543.1"/>
    </source>
</evidence>
<keyword evidence="1" id="KW-0472">Membrane</keyword>
<accession>A0A2N3IJZ4</accession>
<evidence type="ECO:0000259" key="2">
    <source>
        <dbReference type="SMART" id="SM01080"/>
    </source>
</evidence>
<feature type="domain" description="CHASE2" evidence="2">
    <location>
        <begin position="69"/>
        <end position="384"/>
    </location>
</feature>
<dbReference type="SMART" id="SM01080">
    <property type="entry name" value="CHASE2"/>
    <property type="match status" value="1"/>
</dbReference>
<reference evidence="3 4" key="1">
    <citation type="submission" date="2017-06" db="EMBL/GenBank/DDBJ databases">
        <title>Raineya orbicola gen. nov., sp. nov. a slightly thermophilic bacterium of the phylum Bacteroidetes and the description of Raineyaceae fam. nov.</title>
        <authorList>
            <person name="Albuquerque L."/>
            <person name="Polonia A.R.M."/>
            <person name="Barroso C."/>
            <person name="Froufe H.J.C."/>
            <person name="Lage O."/>
            <person name="Lobo-Da-Cunha A."/>
            <person name="Egas C."/>
            <person name="Da Costa M.S."/>
        </authorList>
    </citation>
    <scope>NUCLEOTIDE SEQUENCE [LARGE SCALE GENOMIC DNA]</scope>
    <source>
        <strain evidence="3 4">SPSPC-11</strain>
    </source>
</reference>
<dbReference type="OrthoDB" id="1403562at2"/>
<dbReference type="Proteomes" id="UP000233387">
    <property type="component" value="Unassembled WGS sequence"/>
</dbReference>
<protein>
    <submittedName>
        <fullName evidence="3">CHASE2 domain</fullName>
    </submittedName>
</protein>